<evidence type="ECO:0000256" key="2">
    <source>
        <dbReference type="ARBA" id="ARBA00023015"/>
    </source>
</evidence>
<dbReference type="InterPro" id="IPR037212">
    <property type="entry name" value="Med7/Med21-like"/>
</dbReference>
<evidence type="ECO:0000256" key="3">
    <source>
        <dbReference type="ARBA" id="ARBA00023163"/>
    </source>
</evidence>
<gene>
    <name evidence="7" type="ORF">Poli38472_009645</name>
</gene>
<dbReference type="PANTHER" id="PTHR31328:SF2">
    <property type="entry name" value="BIOGENESIS OF LYSOSOME-RELATED ORGANELLES COMPLEX 1 SUBUNIT 6"/>
    <property type="match status" value="1"/>
</dbReference>
<protein>
    <submittedName>
        <fullName evidence="7">Uncharacterized protein</fullName>
    </submittedName>
</protein>
<dbReference type="GO" id="GO:0030133">
    <property type="term" value="C:transport vesicle"/>
    <property type="evidence" value="ECO:0007669"/>
    <property type="project" value="TreeGrafter"/>
</dbReference>
<feature type="coiled-coil region" evidence="5">
    <location>
        <begin position="315"/>
        <end position="342"/>
    </location>
</feature>
<keyword evidence="8" id="KW-1185">Reference proteome</keyword>
<keyword evidence="4" id="KW-0539">Nucleus</keyword>
<evidence type="ECO:0000313" key="8">
    <source>
        <dbReference type="Proteomes" id="UP000794436"/>
    </source>
</evidence>
<dbReference type="PANTHER" id="PTHR31328">
    <property type="entry name" value="BIOGENESIS OF LYSOSOME-RELATED ORGANELLES COMPLEX 1 SUBUNIT 6"/>
    <property type="match status" value="1"/>
</dbReference>
<evidence type="ECO:0000313" key="7">
    <source>
        <dbReference type="EMBL" id="TMW62152.1"/>
    </source>
</evidence>
<reference evidence="7" key="1">
    <citation type="submission" date="2019-03" db="EMBL/GenBank/DDBJ databases">
        <title>Long read genome sequence of the mycoparasitic Pythium oligandrum ATCC 38472 isolated from sugarbeet rhizosphere.</title>
        <authorList>
            <person name="Gaulin E."/>
        </authorList>
    </citation>
    <scope>NUCLEOTIDE SEQUENCE</scope>
    <source>
        <strain evidence="7">ATCC 38472_TT</strain>
    </source>
</reference>
<dbReference type="GO" id="GO:0031083">
    <property type="term" value="C:BLOC-1 complex"/>
    <property type="evidence" value="ECO:0007669"/>
    <property type="project" value="TreeGrafter"/>
</dbReference>
<name>A0A8K1CF31_PYTOL</name>
<dbReference type="SUPFAM" id="SSF140718">
    <property type="entry name" value="Mediator hinge subcomplex-like"/>
    <property type="match status" value="1"/>
</dbReference>
<comment type="caution">
    <text evidence="7">The sequence shown here is derived from an EMBL/GenBank/DDBJ whole genome shotgun (WGS) entry which is preliminary data.</text>
</comment>
<dbReference type="AlphaFoldDB" id="A0A8K1CF31"/>
<feature type="compositionally biased region" description="Acidic residues" evidence="6">
    <location>
        <begin position="129"/>
        <end position="141"/>
    </location>
</feature>
<evidence type="ECO:0000256" key="4">
    <source>
        <dbReference type="ARBA" id="ARBA00023242"/>
    </source>
</evidence>
<dbReference type="OrthoDB" id="526653at2759"/>
<dbReference type="GO" id="GO:0016592">
    <property type="term" value="C:mediator complex"/>
    <property type="evidence" value="ECO:0007669"/>
    <property type="project" value="InterPro"/>
</dbReference>
<proteinExistence type="predicted"/>
<accession>A0A8K1CF31</accession>
<sequence>MTEAMEVDDGAIKQEVVNGSAEDVAVAGDAMALDKVTALQDSVDKMALSMFNALRLLPATLGDDKGKEENVAAIKALAAEVLKTVKETDALIDDLPGLDKTEDEQLEEMRRLQLQSEEEAQTLRQVADEAGEDSEEDESEEELGFQFGGFAPQPPPVVTSVQPKFSVPAPVVQVSGEDSESDEEEEDAGASVVVTQQISKPSTPVAPTVEEEQPIVAVEEKQSVREVDAGVKKDKAQEVWTVEEDVDGSAIMGQAIIRKLEPSLDETIRRIAELTESQQRLLVLLSAQNKAVCSNTHIDNIAIVMSKLPQYVKKVQDMKERMNEVTLSVERMKKRAENLRVDAQSHAIKKENKRESRTQWNKLYAAKSTGTTTMTSMSSTASYSSASSSSYPDLR</sequence>
<feature type="region of interest" description="Disordered" evidence="6">
    <location>
        <begin position="174"/>
        <end position="211"/>
    </location>
</feature>
<keyword evidence="3" id="KW-0804">Transcription</keyword>
<dbReference type="InterPro" id="IPR028119">
    <property type="entry name" value="Snapin/Pallidin/Snn1"/>
</dbReference>
<keyword evidence="5" id="KW-0175">Coiled coil</keyword>
<keyword evidence="2" id="KW-0805">Transcription regulation</keyword>
<evidence type="ECO:0000256" key="5">
    <source>
        <dbReference type="SAM" id="Coils"/>
    </source>
</evidence>
<feature type="region of interest" description="Disordered" evidence="6">
    <location>
        <begin position="371"/>
        <end position="395"/>
    </location>
</feature>
<dbReference type="Pfam" id="PF14712">
    <property type="entry name" value="Snapin_Pallidin"/>
    <property type="match status" value="1"/>
</dbReference>
<dbReference type="EMBL" id="SPLM01000074">
    <property type="protein sequence ID" value="TMW62152.1"/>
    <property type="molecule type" value="Genomic_DNA"/>
</dbReference>
<dbReference type="Proteomes" id="UP000794436">
    <property type="component" value="Unassembled WGS sequence"/>
</dbReference>
<evidence type="ECO:0000256" key="1">
    <source>
        <dbReference type="ARBA" id="ARBA00004123"/>
    </source>
</evidence>
<dbReference type="Gene3D" id="6.10.280.10">
    <property type="entry name" value="Mediator complex, subunit Med21"/>
    <property type="match status" value="1"/>
</dbReference>
<evidence type="ECO:0000256" key="6">
    <source>
        <dbReference type="SAM" id="MobiDB-lite"/>
    </source>
</evidence>
<organism evidence="7 8">
    <name type="scientific">Pythium oligandrum</name>
    <name type="common">Mycoparasitic fungus</name>
    <dbReference type="NCBI Taxonomy" id="41045"/>
    <lineage>
        <taxon>Eukaryota</taxon>
        <taxon>Sar</taxon>
        <taxon>Stramenopiles</taxon>
        <taxon>Oomycota</taxon>
        <taxon>Peronosporomycetes</taxon>
        <taxon>Pythiales</taxon>
        <taxon>Pythiaceae</taxon>
        <taxon>Pythium</taxon>
    </lineage>
</organism>
<feature type="compositionally biased region" description="Acidic residues" evidence="6">
    <location>
        <begin position="177"/>
        <end position="188"/>
    </location>
</feature>
<comment type="subcellular location">
    <subcellularLocation>
        <location evidence="1">Nucleus</location>
    </subcellularLocation>
</comment>
<feature type="region of interest" description="Disordered" evidence="6">
    <location>
        <begin position="114"/>
        <end position="141"/>
    </location>
</feature>